<protein>
    <recommendedName>
        <fullName evidence="11">GPR158/179 extracellular domain-containing protein</fullName>
    </recommendedName>
</protein>
<keyword evidence="9" id="KW-1133">Transmembrane helix</keyword>
<feature type="domain" description="GPR158/179 extracellular" evidence="11">
    <location>
        <begin position="254"/>
        <end position="358"/>
    </location>
</feature>
<name>A0A3S4R1E8_9ACAR</name>
<dbReference type="STRING" id="1965070.A0A3S4R1E8"/>
<comment type="subcellular location">
    <subcellularLocation>
        <location evidence="1">Cell membrane</location>
        <topology evidence="1">Multi-pass membrane protein</topology>
    </subcellularLocation>
</comment>
<feature type="signal peptide" evidence="10">
    <location>
        <begin position="1"/>
        <end position="19"/>
    </location>
</feature>
<keyword evidence="8" id="KW-0807">Transducer</keyword>
<evidence type="ECO:0000256" key="2">
    <source>
        <dbReference type="ARBA" id="ARBA00007242"/>
    </source>
</evidence>
<keyword evidence="9" id="KW-0472">Membrane</keyword>
<dbReference type="OrthoDB" id="9970547at2759"/>
<dbReference type="InterPro" id="IPR054714">
    <property type="entry name" value="GPR158_179_extracellular"/>
</dbReference>
<evidence type="ECO:0000256" key="1">
    <source>
        <dbReference type="ARBA" id="ARBA00004651"/>
    </source>
</evidence>
<keyword evidence="6" id="KW-0675">Receptor</keyword>
<keyword evidence="5" id="KW-0297">G-protein coupled receptor</keyword>
<comment type="similarity">
    <text evidence="2">Belongs to the G-protein coupled receptor 3 family.</text>
</comment>
<proteinExistence type="inferred from homology"/>
<evidence type="ECO:0000313" key="12">
    <source>
        <dbReference type="EMBL" id="RWS10366.1"/>
    </source>
</evidence>
<keyword evidence="4 10" id="KW-0732">Signal</keyword>
<evidence type="ECO:0000259" key="11">
    <source>
        <dbReference type="Pfam" id="PF22572"/>
    </source>
</evidence>
<dbReference type="Proteomes" id="UP000285301">
    <property type="component" value="Unassembled WGS sequence"/>
</dbReference>
<keyword evidence="13" id="KW-1185">Reference proteome</keyword>
<evidence type="ECO:0000256" key="9">
    <source>
        <dbReference type="SAM" id="Phobius"/>
    </source>
</evidence>
<accession>A0A3S4R1E8</accession>
<dbReference type="Pfam" id="PF22572">
    <property type="entry name" value="GPR158_179_EC"/>
    <property type="match status" value="2"/>
</dbReference>
<dbReference type="PANTHER" id="PTHR32546">
    <property type="entry name" value="G-PROTEIN COUPLED RECEPTOR 158-RELATED"/>
    <property type="match status" value="1"/>
</dbReference>
<keyword evidence="3" id="KW-1003">Cell membrane</keyword>
<evidence type="ECO:0000256" key="6">
    <source>
        <dbReference type="ARBA" id="ARBA00023170"/>
    </source>
</evidence>
<organism evidence="12 13">
    <name type="scientific">Dinothrombium tinctorium</name>
    <dbReference type="NCBI Taxonomy" id="1965070"/>
    <lineage>
        <taxon>Eukaryota</taxon>
        <taxon>Metazoa</taxon>
        <taxon>Ecdysozoa</taxon>
        <taxon>Arthropoda</taxon>
        <taxon>Chelicerata</taxon>
        <taxon>Arachnida</taxon>
        <taxon>Acari</taxon>
        <taxon>Acariformes</taxon>
        <taxon>Trombidiformes</taxon>
        <taxon>Prostigmata</taxon>
        <taxon>Anystina</taxon>
        <taxon>Parasitengona</taxon>
        <taxon>Trombidioidea</taxon>
        <taxon>Trombidiidae</taxon>
        <taxon>Dinothrombium</taxon>
    </lineage>
</organism>
<keyword evidence="7" id="KW-0325">Glycoprotein</keyword>
<dbReference type="EMBL" id="NCKU01002122">
    <property type="protein sequence ID" value="RWS10366.1"/>
    <property type="molecule type" value="Genomic_DNA"/>
</dbReference>
<evidence type="ECO:0000313" key="13">
    <source>
        <dbReference type="Proteomes" id="UP000285301"/>
    </source>
</evidence>
<dbReference type="GO" id="GO:0005886">
    <property type="term" value="C:plasma membrane"/>
    <property type="evidence" value="ECO:0007669"/>
    <property type="project" value="UniProtKB-SubCell"/>
</dbReference>
<evidence type="ECO:0000256" key="7">
    <source>
        <dbReference type="ARBA" id="ARBA00023180"/>
    </source>
</evidence>
<feature type="domain" description="GPR158/179 extracellular" evidence="11">
    <location>
        <begin position="636"/>
        <end position="732"/>
    </location>
</feature>
<gene>
    <name evidence="12" type="ORF">B4U79_07551</name>
</gene>
<evidence type="ECO:0000256" key="8">
    <source>
        <dbReference type="ARBA" id="ARBA00023224"/>
    </source>
</evidence>
<dbReference type="GO" id="GO:0004930">
    <property type="term" value="F:G protein-coupled receptor activity"/>
    <property type="evidence" value="ECO:0007669"/>
    <property type="project" value="UniProtKB-KW"/>
</dbReference>
<dbReference type="AlphaFoldDB" id="A0A3S4R1E8"/>
<keyword evidence="9" id="KW-0812">Transmembrane</keyword>
<comment type="caution">
    <text evidence="12">The sequence shown here is derived from an EMBL/GenBank/DDBJ whole genome shotgun (WGS) entry which is preliminary data.</text>
</comment>
<evidence type="ECO:0000256" key="3">
    <source>
        <dbReference type="ARBA" id="ARBA00022475"/>
    </source>
</evidence>
<evidence type="ECO:0000256" key="5">
    <source>
        <dbReference type="ARBA" id="ARBA00023040"/>
    </source>
</evidence>
<feature type="transmembrane region" description="Helical" evidence="9">
    <location>
        <begin position="770"/>
        <end position="793"/>
    </location>
</feature>
<reference evidence="12 13" key="1">
    <citation type="journal article" date="2018" name="Gigascience">
        <title>Genomes of trombidid mites reveal novel predicted allergens and laterally-transferred genes associated with secondary metabolism.</title>
        <authorList>
            <person name="Dong X."/>
            <person name="Chaisiri K."/>
            <person name="Xia D."/>
            <person name="Armstrong S.D."/>
            <person name="Fang Y."/>
            <person name="Donnelly M.J."/>
            <person name="Kadowaki T."/>
            <person name="McGarry J.W."/>
            <person name="Darby A.C."/>
            <person name="Makepeace B.L."/>
        </authorList>
    </citation>
    <scope>NUCLEOTIDE SEQUENCE [LARGE SCALE GENOMIC DNA]</scope>
    <source>
        <strain evidence="12">UoL-WK</strain>
    </source>
</reference>
<dbReference type="PANTHER" id="PTHR32546:SF25">
    <property type="entry name" value="MIP05539P"/>
    <property type="match status" value="1"/>
</dbReference>
<sequence>MQRSLFACVVIASIGLVCAQFEWQTRDSFDEIRKRVDAISAENCQYSNINDLFLPRSTVTHVPDVEYLGIDPIFPNRTNLLQVHSMATSRAFYFSYILQKASDEAEPGFMYYFLSTIADVAANRFINASAIYFGPNMAFTPSYQGFYNKTMPLFAPRAFRVDDFNDPFHLQGTSTLNTFEARDLGAIPLHSKSSNYTTEQYRINEWYSAWLPDLTKRHDSKTTYTVHITYANSTNETFVWHGPPHPADKPGPVKWSKPYFDCGRSNKWVFGASVPVPDIYPRHTGWRHIEIPIYVAVVVMELDFERLDINQCPISKGNPGPNYFAGTARCKNQTTECEPVHGYGFRRGGYQCRCQPGYRLPKTVRSPYLGELIERATQAEYKKGFGCEKIGYMAVRTQVTGRLSDYDRMRFVGRIKTLTGLTGNMSTSPRMDPTWVMKYTKYEVTKANCHEFLKTTPEKLTLRGDIAFGKEHRFENEARMALRLANFISAFLQVVNPDEKFAEFRVPDRSLTVDQIIGEALSVVIGDGEILGCGVLFDRNKFPNHTLFAPYAYRVDRNSPNFYVDDLSRYSWNANRFYLHQKYFEILKTRWSSNMDDLQTYTNKINIRYNSSGLYTITNDVYPVQYKAAELNHGYWTSPYFDCGGFHNQWILTYSVPFFGFDKIKSNLEFKGVVTVSMPLDRLDINQCSDEGQLYNAFKNTHKCDRYSTRCVPILGRRFEPGGYKCECRQGFEYPYNDDTTYFDGQILESEYLHMLKNEPSRFDTLRCRIAAGTLLESNTITILLLTFIFLVLHHF</sequence>
<evidence type="ECO:0000256" key="4">
    <source>
        <dbReference type="ARBA" id="ARBA00022729"/>
    </source>
</evidence>
<dbReference type="Gene3D" id="3.30.450.20">
    <property type="entry name" value="PAS domain"/>
    <property type="match status" value="2"/>
</dbReference>
<evidence type="ECO:0000256" key="10">
    <source>
        <dbReference type="SAM" id="SignalP"/>
    </source>
</evidence>
<feature type="chain" id="PRO_5018527820" description="GPR158/179 extracellular domain-containing protein" evidence="10">
    <location>
        <begin position="20"/>
        <end position="796"/>
    </location>
</feature>
<dbReference type="InterPro" id="IPR043458">
    <property type="entry name" value="GPR158/179"/>
</dbReference>